<feature type="compositionally biased region" description="Basic and acidic residues" evidence="5">
    <location>
        <begin position="677"/>
        <end position="689"/>
    </location>
</feature>
<feature type="compositionally biased region" description="Low complexity" evidence="5">
    <location>
        <begin position="526"/>
        <end position="538"/>
    </location>
</feature>
<reference evidence="7 8" key="1">
    <citation type="submission" date="2023-10" db="EMBL/GenBank/DDBJ databases">
        <title>Draft Genome Sequence of Candida saopaulonensis from a very Premature Infant with Sepsis.</title>
        <authorList>
            <person name="Ning Y."/>
            <person name="Dai R."/>
            <person name="Xiao M."/>
            <person name="Xu Y."/>
            <person name="Yan Q."/>
            <person name="Zhang L."/>
        </authorList>
    </citation>
    <scope>NUCLEOTIDE SEQUENCE [LARGE SCALE GENOMIC DNA]</scope>
    <source>
        <strain evidence="7 8">19XY460</strain>
    </source>
</reference>
<dbReference type="EMBL" id="CP138900">
    <property type="protein sequence ID" value="WPK27659.1"/>
    <property type="molecule type" value="Genomic_DNA"/>
</dbReference>
<dbReference type="GeneID" id="88176115"/>
<evidence type="ECO:0000256" key="2">
    <source>
        <dbReference type="ARBA" id="ARBA00022692"/>
    </source>
</evidence>
<keyword evidence="3" id="KW-1133">Transmembrane helix</keyword>
<dbReference type="Pfam" id="PF12632">
    <property type="entry name" value="Vezatin"/>
    <property type="match status" value="1"/>
</dbReference>
<proteinExistence type="predicted"/>
<evidence type="ECO:0000259" key="6">
    <source>
        <dbReference type="Pfam" id="PF12632"/>
    </source>
</evidence>
<keyword evidence="2" id="KW-0812">Transmembrane</keyword>
<dbReference type="Proteomes" id="UP001338582">
    <property type="component" value="Chromosome 7"/>
</dbReference>
<evidence type="ECO:0000313" key="7">
    <source>
        <dbReference type="EMBL" id="WPK27659.1"/>
    </source>
</evidence>
<gene>
    <name evidence="7" type="ORF">PUMCH_005056</name>
</gene>
<feature type="compositionally biased region" description="Basic and acidic residues" evidence="5">
    <location>
        <begin position="706"/>
        <end position="727"/>
    </location>
</feature>
<evidence type="ECO:0000256" key="4">
    <source>
        <dbReference type="ARBA" id="ARBA00023136"/>
    </source>
</evidence>
<protein>
    <recommendedName>
        <fullName evidence="6">Myosin-binding domain-containing protein</fullName>
    </recommendedName>
</protein>
<dbReference type="GO" id="GO:0017022">
    <property type="term" value="F:myosin binding"/>
    <property type="evidence" value="ECO:0007669"/>
    <property type="project" value="InterPro"/>
</dbReference>
<organism evidence="7 8">
    <name type="scientific">Australozyma saopauloensis</name>
    <dbReference type="NCBI Taxonomy" id="291208"/>
    <lineage>
        <taxon>Eukaryota</taxon>
        <taxon>Fungi</taxon>
        <taxon>Dikarya</taxon>
        <taxon>Ascomycota</taxon>
        <taxon>Saccharomycotina</taxon>
        <taxon>Pichiomycetes</taxon>
        <taxon>Metschnikowiaceae</taxon>
        <taxon>Australozyma</taxon>
    </lineage>
</organism>
<name>A0AAX4HGA6_9ASCO</name>
<feature type="domain" description="Myosin-binding" evidence="6">
    <location>
        <begin position="168"/>
        <end position="421"/>
    </location>
</feature>
<feature type="region of interest" description="Disordered" evidence="5">
    <location>
        <begin position="524"/>
        <end position="562"/>
    </location>
</feature>
<dbReference type="InterPro" id="IPR026859">
    <property type="entry name" value="Myosin-bd"/>
</dbReference>
<keyword evidence="4" id="KW-0472">Membrane</keyword>
<dbReference type="AlphaFoldDB" id="A0AAX4HGA6"/>
<evidence type="ECO:0000313" key="8">
    <source>
        <dbReference type="Proteomes" id="UP001338582"/>
    </source>
</evidence>
<evidence type="ECO:0000256" key="5">
    <source>
        <dbReference type="SAM" id="MobiDB-lite"/>
    </source>
</evidence>
<dbReference type="GO" id="GO:0012505">
    <property type="term" value="C:endomembrane system"/>
    <property type="evidence" value="ECO:0007669"/>
    <property type="project" value="UniProtKB-SubCell"/>
</dbReference>
<feature type="region of interest" description="Disordered" evidence="5">
    <location>
        <begin position="668"/>
        <end position="689"/>
    </location>
</feature>
<comment type="subcellular location">
    <subcellularLocation>
        <location evidence="1">Endomembrane system</location>
    </subcellularLocation>
</comment>
<evidence type="ECO:0000256" key="3">
    <source>
        <dbReference type="ARBA" id="ARBA00022989"/>
    </source>
</evidence>
<accession>A0AAX4HGA6</accession>
<dbReference type="RefSeq" id="XP_062880036.1">
    <property type="nucleotide sequence ID" value="XM_063023966.1"/>
</dbReference>
<feature type="region of interest" description="Disordered" evidence="5">
    <location>
        <begin position="704"/>
        <end position="735"/>
    </location>
</feature>
<sequence length="759" mass="86616">MSFGPSIFSNYSPAEADWGIEEYLPRGRFNSVTGSDFSHLRLREQPRISSLGHSEYQESLRGSPALAATTENFHKYIDKYLSVKSLRDLILDKFKYNLVVSNLLDESLVLSKNEQALTNLRRLQNEEKDSSFIESYGDEFLLLRVFLKLYKLVSSQSLSNPCVLLNTISMMIFLFKQNFKLSSQLSHNTKIRLFRFLLIVSTKIIQHKRIWAAIEASKTLRNLDEFMITSCQINKAIITNVLSIKEFDMFACLNRPEALTILAPPQEYSSDLKSHLNTILDNLMINFKFSIRELLPFSNGEILEKYCEINNIPLGTITQLPMQPEDLNLEYLTSKLSAFNGLRRFFVCQLLTIHDPHSHNFFILKLCDHFNVSLEKFPKFISSSCKMRALCKIFSEQISTAKRLLAHNTQFKALQSVNQTVDFVNDDILSTNTDGRSGKFQEDYSFNDSDLPLSQLIDKLQNLTTSLKYFKKYKNSIANNSSAEEHEEKISIFELFGSELKGMMSVYQSCMNDLSHEFTLKFQGDTSPSTRSSSNRNSANHEQFNPKVFHTSSRSSRRHVSQPGTLTELDLINCPDKRLKRLSVGLQLGLLTVLEEPNKKLGTGEVSRHQSEASLRIQLPLLNEAYNARAFDALTRKQDIKSNRYSMYSLNSNVSGISDLIASTNLTTENGSPDVSRFNEENSDHMSKSQLKERLEESYSRMFSGDTRHHSGDVDKNEGNMHFREEAADSNDYYSSGITQNKEFLTDLENTLATKTSSP</sequence>
<dbReference type="KEGG" id="asau:88176115"/>
<evidence type="ECO:0000256" key="1">
    <source>
        <dbReference type="ARBA" id="ARBA00004308"/>
    </source>
</evidence>
<keyword evidence="8" id="KW-1185">Reference proteome</keyword>